<evidence type="ECO:0008006" key="3">
    <source>
        <dbReference type="Google" id="ProtNLM"/>
    </source>
</evidence>
<dbReference type="EMBL" id="CP032090">
    <property type="protein sequence ID" value="AXV64179.1"/>
    <property type="molecule type" value="Genomic_DNA"/>
</dbReference>
<proteinExistence type="predicted"/>
<accession>A0AAD0WBG3</accession>
<organism evidence="1 2">
    <name type="scientific">Pseudoalteromonas lipolytica</name>
    <dbReference type="NCBI Taxonomy" id="570156"/>
    <lineage>
        <taxon>Bacteria</taxon>
        <taxon>Pseudomonadati</taxon>
        <taxon>Pseudomonadota</taxon>
        <taxon>Gammaproteobacteria</taxon>
        <taxon>Alteromonadales</taxon>
        <taxon>Pseudoalteromonadaceae</taxon>
        <taxon>Pseudoalteromonas</taxon>
    </lineage>
</organism>
<name>A0AAD0WBG3_9GAMM</name>
<sequence>MALNSPNQIRITCDLLREQFGQPIFVRLEEISEIYLGMNSTTAKRRASEGALPFPVTRLGDSQKSPWVVRISTLAAFIEQKCQADYNEWSKAQFMN</sequence>
<protein>
    <recommendedName>
        <fullName evidence="3">Pyocin activator protein PrtN</fullName>
    </recommendedName>
</protein>
<gene>
    <name evidence="1" type="ORF">D0907_02285</name>
</gene>
<dbReference type="GeneID" id="99504269"/>
<dbReference type="Proteomes" id="UP000264605">
    <property type="component" value="Chromosome"/>
</dbReference>
<dbReference type="AlphaFoldDB" id="A0AAD0WBG3"/>
<dbReference type="InterPro" id="IPR020518">
    <property type="entry name" value="Tscrpt_reg_PrtN"/>
</dbReference>
<dbReference type="RefSeq" id="WP_118843958.1">
    <property type="nucleotide sequence ID" value="NZ_CP032090.1"/>
</dbReference>
<reference evidence="1 2" key="1">
    <citation type="submission" date="2018-08" db="EMBL/GenBank/DDBJ databases">
        <title>Draft genome sequence of Pseudoalteromonas donghaensis HJ51.</title>
        <authorList>
            <person name="Oh J."/>
            <person name="Roh D."/>
        </authorList>
    </citation>
    <scope>NUCLEOTIDE SEQUENCE [LARGE SCALE GENOMIC DNA]</scope>
    <source>
        <strain evidence="1 2">HJ51</strain>
    </source>
</reference>
<dbReference type="GO" id="GO:0006355">
    <property type="term" value="P:regulation of DNA-templated transcription"/>
    <property type="evidence" value="ECO:0007669"/>
    <property type="project" value="InterPro"/>
</dbReference>
<evidence type="ECO:0000313" key="2">
    <source>
        <dbReference type="Proteomes" id="UP000264605"/>
    </source>
</evidence>
<dbReference type="Pfam" id="PF11112">
    <property type="entry name" value="PyocinActivator"/>
    <property type="match status" value="1"/>
</dbReference>
<evidence type="ECO:0000313" key="1">
    <source>
        <dbReference type="EMBL" id="AXV64179.1"/>
    </source>
</evidence>
<dbReference type="KEGG" id="pdj:D0907_02285"/>